<keyword evidence="5" id="KW-0804">Transcription</keyword>
<dbReference type="PROSITE" id="PS00676">
    <property type="entry name" value="SIGMA54_INTERACT_2"/>
    <property type="match status" value="1"/>
</dbReference>
<name>A0A7V7GX81_9GAMM</name>
<dbReference type="CDD" id="cd00009">
    <property type="entry name" value="AAA"/>
    <property type="match status" value="1"/>
</dbReference>
<dbReference type="InterPro" id="IPR009057">
    <property type="entry name" value="Homeodomain-like_sf"/>
</dbReference>
<dbReference type="GO" id="GO:0006355">
    <property type="term" value="P:regulation of DNA-templated transcription"/>
    <property type="evidence" value="ECO:0007669"/>
    <property type="project" value="InterPro"/>
</dbReference>
<keyword evidence="1" id="KW-0547">Nucleotide-binding</keyword>
<dbReference type="GO" id="GO:0043565">
    <property type="term" value="F:sequence-specific DNA binding"/>
    <property type="evidence" value="ECO:0007669"/>
    <property type="project" value="InterPro"/>
</dbReference>
<dbReference type="GO" id="GO:0005524">
    <property type="term" value="F:ATP binding"/>
    <property type="evidence" value="ECO:0007669"/>
    <property type="project" value="UniProtKB-KW"/>
</dbReference>
<proteinExistence type="predicted"/>
<dbReference type="AlphaFoldDB" id="A0A7V7GX81"/>
<dbReference type="PROSITE" id="PS00675">
    <property type="entry name" value="SIGMA54_INTERACT_1"/>
    <property type="match status" value="1"/>
</dbReference>
<dbReference type="SMART" id="SM00382">
    <property type="entry name" value="AAA"/>
    <property type="match status" value="1"/>
</dbReference>
<dbReference type="Gene3D" id="1.10.10.60">
    <property type="entry name" value="Homeodomain-like"/>
    <property type="match status" value="1"/>
</dbReference>
<protein>
    <submittedName>
        <fullName evidence="7">Sigma-54-dependent Fis family transcriptional regulator</fullName>
    </submittedName>
</protein>
<dbReference type="RefSeq" id="WP_149331836.1">
    <property type="nucleotide sequence ID" value="NZ_QOVF01000001.1"/>
</dbReference>
<sequence>MLDKIDTGARKLLVVETFAEWSCLLNNLTQTGWRIVNTSLNHAAGKECDVGVIHLLDSHLQQQEMLKRVIRQSGGEWIAVIDQDVKDKTAMRSFISEWFFDFYTLPFDFQRMQAALGRAYGMSRLRNLTRHFALKEDHEFLGSSAQAKTLRKLVTRCATTDSPVLIRGESGTGKELVARALHWKSRRANKPFVAVNCGAIPEQLIQSEMFGHEKGAFTGAHQRKIGRIEAANGGTLFLDEIGDLPLELQANMLRFLQEMQIERVGSTQPIQVDVRVVAATHIDLEAAIVEGGFREDLYYRLNVLEIQTAPLRDRHADIPILAQHFAQLYAGEVGRKPRPFSEASIKAMLQHGWPGNVRELANRVRRGMVLAEGRTIEPSDLGLAAAQERVKVAERLENYILRAEKQALQDALTLNPDNMCRVAETLGISRPTLYRMLHRHQII</sequence>
<dbReference type="OrthoDB" id="9804019at2"/>
<dbReference type="PANTHER" id="PTHR32071:SF120">
    <property type="entry name" value="TRANSCRIPTIONAL REGULATOR-RELATED"/>
    <property type="match status" value="1"/>
</dbReference>
<dbReference type="Pfam" id="PF20161">
    <property type="entry name" value="VpsR"/>
    <property type="match status" value="1"/>
</dbReference>
<comment type="caution">
    <text evidence="7">The sequence shown here is derived from an EMBL/GenBank/DDBJ whole genome shotgun (WGS) entry which is preliminary data.</text>
</comment>
<dbReference type="EMBL" id="QOVF01000001">
    <property type="protein sequence ID" value="KAA0696908.1"/>
    <property type="molecule type" value="Genomic_DNA"/>
</dbReference>
<dbReference type="Gene3D" id="3.40.50.300">
    <property type="entry name" value="P-loop containing nucleotide triphosphate hydrolases"/>
    <property type="match status" value="1"/>
</dbReference>
<dbReference type="InterPro" id="IPR045343">
    <property type="entry name" value="VpsR"/>
</dbReference>
<keyword evidence="2" id="KW-0067">ATP-binding</keyword>
<dbReference type="FunFam" id="3.40.50.300:FF:000006">
    <property type="entry name" value="DNA-binding transcriptional regulator NtrC"/>
    <property type="match status" value="1"/>
</dbReference>
<dbReference type="PROSITE" id="PS50045">
    <property type="entry name" value="SIGMA54_INTERACT_4"/>
    <property type="match status" value="1"/>
</dbReference>
<dbReference type="Pfam" id="PF00158">
    <property type="entry name" value="Sigma54_activat"/>
    <property type="match status" value="1"/>
</dbReference>
<evidence type="ECO:0000313" key="7">
    <source>
        <dbReference type="EMBL" id="KAA0696908.1"/>
    </source>
</evidence>
<evidence type="ECO:0000256" key="3">
    <source>
        <dbReference type="ARBA" id="ARBA00023015"/>
    </source>
</evidence>
<dbReference type="PROSITE" id="PS00688">
    <property type="entry name" value="SIGMA54_INTERACT_3"/>
    <property type="match status" value="1"/>
</dbReference>
<evidence type="ECO:0000256" key="4">
    <source>
        <dbReference type="ARBA" id="ARBA00023125"/>
    </source>
</evidence>
<feature type="domain" description="Sigma-54 factor interaction" evidence="6">
    <location>
        <begin position="140"/>
        <end position="369"/>
    </location>
</feature>
<dbReference type="Gene3D" id="1.10.8.60">
    <property type="match status" value="1"/>
</dbReference>
<dbReference type="SUPFAM" id="SSF52540">
    <property type="entry name" value="P-loop containing nucleoside triphosphate hydrolases"/>
    <property type="match status" value="1"/>
</dbReference>
<organism evidence="7 8">
    <name type="scientific">Halopseudomonas laoshanensis</name>
    <dbReference type="NCBI Taxonomy" id="2268758"/>
    <lineage>
        <taxon>Bacteria</taxon>
        <taxon>Pseudomonadati</taxon>
        <taxon>Pseudomonadota</taxon>
        <taxon>Gammaproteobacteria</taxon>
        <taxon>Pseudomonadales</taxon>
        <taxon>Pseudomonadaceae</taxon>
        <taxon>Halopseudomonas</taxon>
    </lineage>
</organism>
<dbReference type="InterPro" id="IPR025943">
    <property type="entry name" value="Sigma_54_int_dom_ATP-bd_2"/>
</dbReference>
<evidence type="ECO:0000256" key="5">
    <source>
        <dbReference type="ARBA" id="ARBA00023163"/>
    </source>
</evidence>
<dbReference type="PANTHER" id="PTHR32071">
    <property type="entry name" value="TRANSCRIPTIONAL REGULATORY PROTEIN"/>
    <property type="match status" value="1"/>
</dbReference>
<accession>A0A7V7GX81</accession>
<keyword evidence="8" id="KW-1185">Reference proteome</keyword>
<keyword evidence="4" id="KW-0238">DNA-binding</keyword>
<dbReference type="Proteomes" id="UP000463138">
    <property type="component" value="Unassembled WGS sequence"/>
</dbReference>
<keyword evidence="3" id="KW-0805">Transcription regulation</keyword>
<evidence type="ECO:0000259" key="6">
    <source>
        <dbReference type="PROSITE" id="PS50045"/>
    </source>
</evidence>
<dbReference type="InterPro" id="IPR025944">
    <property type="entry name" value="Sigma_54_int_dom_CS"/>
</dbReference>
<evidence type="ECO:0000313" key="8">
    <source>
        <dbReference type="Proteomes" id="UP000463138"/>
    </source>
</evidence>
<dbReference type="InterPro" id="IPR003593">
    <property type="entry name" value="AAA+_ATPase"/>
</dbReference>
<dbReference type="InterPro" id="IPR058031">
    <property type="entry name" value="AAA_lid_NorR"/>
</dbReference>
<reference evidence="7 8" key="1">
    <citation type="submission" date="2018-07" db="EMBL/GenBank/DDBJ databases">
        <title>Pseudomonas laoshanensis sp. nov., isolated from soil.</title>
        <authorList>
            <person name="Sun J."/>
            <person name="Yu L."/>
            <person name="Wang M."/>
            <person name="Zhang C."/>
        </authorList>
    </citation>
    <scope>NUCLEOTIDE SEQUENCE [LARGE SCALE GENOMIC DNA]</scope>
    <source>
        <strain evidence="7 8">Y22</strain>
    </source>
</reference>
<dbReference type="Pfam" id="PF25601">
    <property type="entry name" value="AAA_lid_14"/>
    <property type="match status" value="1"/>
</dbReference>
<evidence type="ECO:0000256" key="1">
    <source>
        <dbReference type="ARBA" id="ARBA00022741"/>
    </source>
</evidence>
<dbReference type="InterPro" id="IPR002078">
    <property type="entry name" value="Sigma_54_int"/>
</dbReference>
<dbReference type="InterPro" id="IPR027417">
    <property type="entry name" value="P-loop_NTPase"/>
</dbReference>
<evidence type="ECO:0000256" key="2">
    <source>
        <dbReference type="ARBA" id="ARBA00022840"/>
    </source>
</evidence>
<dbReference type="InterPro" id="IPR025662">
    <property type="entry name" value="Sigma_54_int_dom_ATP-bd_1"/>
</dbReference>
<dbReference type="SUPFAM" id="SSF46689">
    <property type="entry name" value="Homeodomain-like"/>
    <property type="match status" value="1"/>
</dbReference>
<gene>
    <name evidence="7" type="ORF">DT594_06235</name>
</gene>